<evidence type="ECO:0000313" key="3">
    <source>
        <dbReference type="Proteomes" id="UP000192596"/>
    </source>
</evidence>
<dbReference type="CDD" id="cd01299">
    <property type="entry name" value="Met_dep_hydrolase_A"/>
    <property type="match status" value="1"/>
</dbReference>
<dbReference type="InterPro" id="IPR051781">
    <property type="entry name" value="Metallo-dep_Hydrolase"/>
</dbReference>
<dbReference type="SUPFAM" id="SSF51556">
    <property type="entry name" value="Metallo-dependent hydrolases"/>
    <property type="match status" value="1"/>
</dbReference>
<proteinExistence type="predicted"/>
<protein>
    <recommendedName>
        <fullName evidence="1">Amidohydrolase-related domain-containing protein</fullName>
    </recommendedName>
</protein>
<evidence type="ECO:0000259" key="1">
    <source>
        <dbReference type="Pfam" id="PF01979"/>
    </source>
</evidence>
<comment type="caution">
    <text evidence="2">The sequence shown here is derived from an EMBL/GenBank/DDBJ whole genome shotgun (WGS) entry which is preliminary data.</text>
</comment>
<dbReference type="SUPFAM" id="SSF51338">
    <property type="entry name" value="Composite domain of metallo-dependent hydrolases"/>
    <property type="match status" value="2"/>
</dbReference>
<dbReference type="EMBL" id="NAJO01000036">
    <property type="protein sequence ID" value="OQO00229.1"/>
    <property type="molecule type" value="Genomic_DNA"/>
</dbReference>
<feature type="domain" description="Amidohydrolase-related" evidence="1">
    <location>
        <begin position="82"/>
        <end position="437"/>
    </location>
</feature>
<name>A0A1V8SM82_9PEZI</name>
<dbReference type="Gene3D" id="3.20.20.140">
    <property type="entry name" value="Metal-dependent hydrolases"/>
    <property type="match status" value="1"/>
</dbReference>
<accession>A0A1V8SM82</accession>
<gene>
    <name evidence="2" type="ORF">B0A48_14016</name>
</gene>
<dbReference type="Gene3D" id="2.30.40.10">
    <property type="entry name" value="Urease, subunit C, domain 1"/>
    <property type="match status" value="1"/>
</dbReference>
<dbReference type="PANTHER" id="PTHR43135">
    <property type="entry name" value="ALPHA-D-RIBOSE 1-METHYLPHOSPHONATE 5-TRIPHOSPHATE DIPHOSPHATASE"/>
    <property type="match status" value="1"/>
</dbReference>
<organism evidence="2 3">
    <name type="scientific">Cryoendolithus antarcticus</name>
    <dbReference type="NCBI Taxonomy" id="1507870"/>
    <lineage>
        <taxon>Eukaryota</taxon>
        <taxon>Fungi</taxon>
        <taxon>Dikarya</taxon>
        <taxon>Ascomycota</taxon>
        <taxon>Pezizomycotina</taxon>
        <taxon>Dothideomycetes</taxon>
        <taxon>Dothideomycetidae</taxon>
        <taxon>Cladosporiales</taxon>
        <taxon>Cladosporiaceae</taxon>
        <taxon>Cryoendolithus</taxon>
    </lineage>
</organism>
<dbReference type="InterPro" id="IPR057744">
    <property type="entry name" value="OTAase-like"/>
</dbReference>
<keyword evidence="3" id="KW-1185">Reference proteome</keyword>
<dbReference type="STRING" id="1507870.A0A1V8SM82"/>
<evidence type="ECO:0000313" key="2">
    <source>
        <dbReference type="EMBL" id="OQO00229.1"/>
    </source>
</evidence>
<dbReference type="AlphaFoldDB" id="A0A1V8SM82"/>
<dbReference type="InterPro" id="IPR011059">
    <property type="entry name" value="Metal-dep_hydrolase_composite"/>
</dbReference>
<dbReference type="PANTHER" id="PTHR43135:SF3">
    <property type="entry name" value="ALPHA-D-RIBOSE 1-METHYLPHOSPHONATE 5-TRIPHOSPHATE DIPHOSPHATASE"/>
    <property type="match status" value="1"/>
</dbReference>
<dbReference type="InterPro" id="IPR032466">
    <property type="entry name" value="Metal_Hydrolase"/>
</dbReference>
<dbReference type="InterPro" id="IPR006680">
    <property type="entry name" value="Amidohydro-rel"/>
</dbReference>
<sequence>MSQSIESGWTRIEASTPLPVRNAKDVYKATEYIVTADLLIPGRGKPLENTGIHIFGSKIVSVGPSAALLAESPDVSTTHVKVLMPGMWDCHVHLLGVHKVSGDAFIDAYKNQVLSGARSARDVMLLLDAGFTSVREMAGWGLQLDRAIQEGSLVGPKIYSSNCIISPTGGHADLQDLPVPWMQDMCSHGAPFLTADGPDECMKAVRLQLRAGADVIKICGSGGVGSERDNPIDRQFVDAELEAIVEVATQAQRLVGAHCHGKAGIVAALHAGVKTIEHGSYLDAEAAELMKSKGAVLVATRLIVENALKLKDFLSPSGYAKIEAVAKAQWNAMQIAIKKGVTIAIGTDTGVSMPNSIATQGLNGKELYYHVKAGMSELQAIESATANGPLTLGRRAPKAGQLREGFDADFIALDANPLEDIKLLIGGKHVTHVWRQGVAYKWPGHAVNII</sequence>
<reference evidence="3" key="1">
    <citation type="submission" date="2017-03" db="EMBL/GenBank/DDBJ databases">
        <title>Genomes of endolithic fungi from Antarctica.</title>
        <authorList>
            <person name="Coleine C."/>
            <person name="Masonjones S."/>
            <person name="Stajich J.E."/>
        </authorList>
    </citation>
    <scope>NUCLEOTIDE SEQUENCE [LARGE SCALE GENOMIC DNA]</scope>
    <source>
        <strain evidence="3">CCFEE 5527</strain>
    </source>
</reference>
<dbReference type="Pfam" id="PF01979">
    <property type="entry name" value="Amidohydro_1"/>
    <property type="match status" value="1"/>
</dbReference>
<dbReference type="OrthoDB" id="194468at2759"/>
<dbReference type="InParanoid" id="A0A1V8SM82"/>
<dbReference type="GO" id="GO:0016810">
    <property type="term" value="F:hydrolase activity, acting on carbon-nitrogen (but not peptide) bonds"/>
    <property type="evidence" value="ECO:0007669"/>
    <property type="project" value="InterPro"/>
</dbReference>
<dbReference type="Proteomes" id="UP000192596">
    <property type="component" value="Unassembled WGS sequence"/>
</dbReference>